<sequence>MYISRREFRSEFEKIKASSLSHSTCKLVIFVSSLDIDALCAANMLTELLRKELIQYQVTPIVGYSDLISHYSQVSEEISNIILVGCCAMIPVEDVLQIDAEKFYIKDNVTNSVSDTTRKIYVIDGHKPWHLDNLFGSHMVVCFDDGHINEKLGDELKSYNFMEEHIRDQRLKRIARGQDPDEESDSDESEDEDEPTDNDDEEDSDDERIYKRRKIVNEKRERMNQRLEHYQRLETYYKQGTSITYSVSLQVYILLSEIGETNIRNLWTTIVGTISLDAQNPDIYKHSVRALTSEVGRLATDVQELNKSADSFTITREADYQLFLLRQNNLFESMLYSTYVNTILSCWKETGRTMLYELLARASVPLVVAREKWGLMDPVKRDKLVKLFNEGSLLRDFKLDGMKRQGFVRNFGFYPAISASEYVDGLLGLLQVDEESKEDLLLSRRKPGSDDAANNGEADDEAEEDIRQIKRSIIARKEKIWRNNFWNCWNALEASEKGQQLLNKGILHAKDSQRVVFESGKMIFERRTLKRMKYYRYILLDDLPELHRFRNPLLLKRLGDWVLDWQASRESSFKPLLLAALDTRTDSYLVMGLGTRFSPNSDVSERLKGQSTDSMNKFNLAFGRIAEEINRKNSVEQDEDSADESSNENKFTIRVDSFDAAIVEIERKDISQFLTGINRIFKNMQREEEQDED</sequence>
<dbReference type="Proteomes" id="UP000774326">
    <property type="component" value="Unassembled WGS sequence"/>
</dbReference>
<dbReference type="GO" id="GO:0006270">
    <property type="term" value="P:DNA replication initiation"/>
    <property type="evidence" value="ECO:0007669"/>
    <property type="project" value="InterPro"/>
</dbReference>
<accession>A0A9P8PV64</accession>
<dbReference type="PANTHER" id="PTHR10507">
    <property type="entry name" value="CDC45-RELATED PROTEIN"/>
    <property type="match status" value="1"/>
</dbReference>
<dbReference type="OrthoDB" id="10258882at2759"/>
<evidence type="ECO:0000256" key="2">
    <source>
        <dbReference type="ARBA" id="ARBA00010727"/>
    </source>
</evidence>
<feature type="region of interest" description="Disordered" evidence="6">
    <location>
        <begin position="443"/>
        <end position="463"/>
    </location>
</feature>
<keyword evidence="4" id="KW-0539">Nucleus</keyword>
<dbReference type="AlphaFoldDB" id="A0A9P8PV64"/>
<evidence type="ECO:0000256" key="1">
    <source>
        <dbReference type="ARBA" id="ARBA00004123"/>
    </source>
</evidence>
<reference evidence="7" key="1">
    <citation type="journal article" date="2021" name="Open Biol.">
        <title>Shared evolutionary footprints suggest mitochondrial oxidative damage underlies multiple complex I losses in fungi.</title>
        <authorList>
            <person name="Schikora-Tamarit M.A."/>
            <person name="Marcet-Houben M."/>
            <person name="Nosek J."/>
            <person name="Gabaldon T."/>
        </authorList>
    </citation>
    <scope>NUCLEOTIDE SEQUENCE</scope>
    <source>
        <strain evidence="7">CBS2887</strain>
    </source>
</reference>
<comment type="subcellular location">
    <subcellularLocation>
        <location evidence="1">Nucleus</location>
    </subcellularLocation>
</comment>
<evidence type="ECO:0000313" key="8">
    <source>
        <dbReference type="Proteomes" id="UP000774326"/>
    </source>
</evidence>
<proteinExistence type="inferred from homology"/>
<evidence type="ECO:0000256" key="3">
    <source>
        <dbReference type="ARBA" id="ARBA00022705"/>
    </source>
</evidence>
<dbReference type="GO" id="GO:0003688">
    <property type="term" value="F:DNA replication origin binding"/>
    <property type="evidence" value="ECO:0007669"/>
    <property type="project" value="TreeGrafter"/>
</dbReference>
<evidence type="ECO:0000256" key="4">
    <source>
        <dbReference type="ARBA" id="ARBA00023242"/>
    </source>
</evidence>
<dbReference type="GO" id="GO:0003682">
    <property type="term" value="F:chromatin binding"/>
    <property type="evidence" value="ECO:0007669"/>
    <property type="project" value="TreeGrafter"/>
</dbReference>
<keyword evidence="5" id="KW-0131">Cell cycle</keyword>
<gene>
    <name evidence="7" type="ORF">WICPIJ_008744</name>
</gene>
<dbReference type="GO" id="GO:0031261">
    <property type="term" value="C:DNA replication preinitiation complex"/>
    <property type="evidence" value="ECO:0007669"/>
    <property type="project" value="TreeGrafter"/>
</dbReference>
<organism evidence="7 8">
    <name type="scientific">Wickerhamomyces pijperi</name>
    <name type="common">Yeast</name>
    <name type="synonym">Pichia pijperi</name>
    <dbReference type="NCBI Taxonomy" id="599730"/>
    <lineage>
        <taxon>Eukaryota</taxon>
        <taxon>Fungi</taxon>
        <taxon>Dikarya</taxon>
        <taxon>Ascomycota</taxon>
        <taxon>Saccharomycotina</taxon>
        <taxon>Saccharomycetes</taxon>
        <taxon>Phaffomycetales</taxon>
        <taxon>Wickerhamomycetaceae</taxon>
        <taxon>Wickerhamomyces</taxon>
    </lineage>
</organism>
<comment type="similarity">
    <text evidence="2">Belongs to the CDC45 family.</text>
</comment>
<comment type="caution">
    <text evidence="7">The sequence shown here is derived from an EMBL/GenBank/DDBJ whole genome shotgun (WGS) entry which is preliminary data.</text>
</comment>
<feature type="compositionally biased region" description="Acidic residues" evidence="6">
    <location>
        <begin position="180"/>
        <end position="206"/>
    </location>
</feature>
<evidence type="ECO:0000313" key="7">
    <source>
        <dbReference type="EMBL" id="KAH3679003.1"/>
    </source>
</evidence>
<reference evidence="7" key="2">
    <citation type="submission" date="2021-01" db="EMBL/GenBank/DDBJ databases">
        <authorList>
            <person name="Schikora-Tamarit M.A."/>
        </authorList>
    </citation>
    <scope>NUCLEOTIDE SEQUENCE</scope>
    <source>
        <strain evidence="7">CBS2887</strain>
    </source>
</reference>
<dbReference type="Pfam" id="PF02724">
    <property type="entry name" value="CDC45"/>
    <property type="match status" value="1"/>
</dbReference>
<dbReference type="InterPro" id="IPR003874">
    <property type="entry name" value="CDC45"/>
</dbReference>
<keyword evidence="3" id="KW-0235">DNA replication</keyword>
<dbReference type="GO" id="GO:1902977">
    <property type="term" value="P:mitotic DNA replication preinitiation complex assembly"/>
    <property type="evidence" value="ECO:0007669"/>
    <property type="project" value="TreeGrafter"/>
</dbReference>
<keyword evidence="8" id="KW-1185">Reference proteome</keyword>
<evidence type="ECO:0000256" key="6">
    <source>
        <dbReference type="SAM" id="MobiDB-lite"/>
    </source>
</evidence>
<name>A0A9P8PV64_WICPI</name>
<feature type="region of interest" description="Disordered" evidence="6">
    <location>
        <begin position="172"/>
        <end position="211"/>
    </location>
</feature>
<dbReference type="GO" id="GO:0003697">
    <property type="term" value="F:single-stranded DNA binding"/>
    <property type="evidence" value="ECO:0007669"/>
    <property type="project" value="TreeGrafter"/>
</dbReference>
<dbReference type="EMBL" id="JAEUBG010005024">
    <property type="protein sequence ID" value="KAH3679003.1"/>
    <property type="molecule type" value="Genomic_DNA"/>
</dbReference>
<dbReference type="PANTHER" id="PTHR10507:SF0">
    <property type="entry name" value="CELL DIVISION CONTROL PROTEIN 45 HOMOLOG"/>
    <property type="match status" value="1"/>
</dbReference>
<dbReference type="GO" id="GO:0000727">
    <property type="term" value="P:double-strand break repair via break-induced replication"/>
    <property type="evidence" value="ECO:0007669"/>
    <property type="project" value="TreeGrafter"/>
</dbReference>
<protein>
    <recommendedName>
        <fullName evidence="9">CDC45-like protein</fullName>
    </recommendedName>
</protein>
<evidence type="ECO:0008006" key="9">
    <source>
        <dbReference type="Google" id="ProtNLM"/>
    </source>
</evidence>
<evidence type="ECO:0000256" key="5">
    <source>
        <dbReference type="ARBA" id="ARBA00023306"/>
    </source>
</evidence>